<dbReference type="AlphaFoldDB" id="A0A5B0DNZ2"/>
<dbReference type="EMBL" id="VTWH01000005">
    <property type="protein sequence ID" value="KAA0968474.1"/>
    <property type="molecule type" value="Genomic_DNA"/>
</dbReference>
<comment type="similarity">
    <text evidence="2">Belongs to the binding-protein-dependent transport system permease family. FecCD subfamily.</text>
</comment>
<sequence>MSASTAGQPQMTTLTIAGDRTGLGRLVIIICAVLTVVSALASLALGAAGMSVADVLHVLQTGMFGDRATLSPAAAAIVLDIRLPRVCMALAVGAALALSGAMMQGLFRNPLADPGLVGVSSGAALAAVTIIVLGAHLAPVLPEFLMRHLLPFGAFAGAMASTALIYRLSTVDGRTSIATMLLIGIALGALAGAITGILTFISDDQQLRQLTFWSMGGLSGATWGKLLAVLPLMLPAFLAAPFLAKALNRMAMGESEAFHLGVSVQWMKRICILIIAAAVGSAVSVSGTIGFVGLVAPHLIRTLIGPDHRSLLPAAALFGAALLAAADLVARTIVAPAELPIGILTAIIGAPFFLYLLMGRRKMGLM</sequence>
<dbReference type="Gene3D" id="1.10.3470.10">
    <property type="entry name" value="ABC transporter involved in vitamin B12 uptake, BtuC"/>
    <property type="match status" value="1"/>
</dbReference>
<dbReference type="SUPFAM" id="SSF81345">
    <property type="entry name" value="ABC transporter involved in vitamin B12 uptake, BtuC"/>
    <property type="match status" value="1"/>
</dbReference>
<feature type="transmembrane region" description="Helical" evidence="8">
    <location>
        <begin position="272"/>
        <end position="299"/>
    </location>
</feature>
<feature type="transmembrane region" description="Helical" evidence="8">
    <location>
        <begin position="26"/>
        <end position="52"/>
    </location>
</feature>
<feature type="transmembrane region" description="Helical" evidence="8">
    <location>
        <begin position="180"/>
        <end position="201"/>
    </location>
</feature>
<feature type="transmembrane region" description="Helical" evidence="8">
    <location>
        <begin position="311"/>
        <end position="333"/>
    </location>
</feature>
<dbReference type="GO" id="GO:0022857">
    <property type="term" value="F:transmembrane transporter activity"/>
    <property type="evidence" value="ECO:0007669"/>
    <property type="project" value="InterPro"/>
</dbReference>
<evidence type="ECO:0000256" key="4">
    <source>
        <dbReference type="ARBA" id="ARBA00022475"/>
    </source>
</evidence>
<reference evidence="9 10" key="1">
    <citation type="submission" date="2019-08" db="EMBL/GenBank/DDBJ databases">
        <title>Aureimonas fodiniaquatilis sp. nov., isolated from a coal mine wastewater.</title>
        <authorList>
            <person name="Kim W."/>
        </authorList>
    </citation>
    <scope>NUCLEOTIDE SEQUENCE [LARGE SCALE GENOMIC DNA]</scope>
    <source>
        <strain evidence="9 10">CAU 1482</strain>
    </source>
</reference>
<evidence type="ECO:0000256" key="5">
    <source>
        <dbReference type="ARBA" id="ARBA00022692"/>
    </source>
</evidence>
<dbReference type="FunFam" id="1.10.3470.10:FF:000001">
    <property type="entry name" value="Vitamin B12 ABC transporter permease BtuC"/>
    <property type="match status" value="1"/>
</dbReference>
<keyword evidence="6 8" id="KW-1133">Transmembrane helix</keyword>
<organism evidence="9 10">
    <name type="scientific">Aureimonas fodinaquatilis</name>
    <dbReference type="NCBI Taxonomy" id="2565783"/>
    <lineage>
        <taxon>Bacteria</taxon>
        <taxon>Pseudomonadati</taxon>
        <taxon>Pseudomonadota</taxon>
        <taxon>Alphaproteobacteria</taxon>
        <taxon>Hyphomicrobiales</taxon>
        <taxon>Aurantimonadaceae</taxon>
        <taxon>Aureimonas</taxon>
    </lineage>
</organism>
<evidence type="ECO:0000256" key="1">
    <source>
        <dbReference type="ARBA" id="ARBA00004651"/>
    </source>
</evidence>
<evidence type="ECO:0000256" key="3">
    <source>
        <dbReference type="ARBA" id="ARBA00022448"/>
    </source>
</evidence>
<dbReference type="InterPro" id="IPR000522">
    <property type="entry name" value="ABC_transptr_permease_BtuC"/>
</dbReference>
<dbReference type="PANTHER" id="PTHR30472">
    <property type="entry name" value="FERRIC ENTEROBACTIN TRANSPORT SYSTEM PERMEASE PROTEIN"/>
    <property type="match status" value="1"/>
</dbReference>
<dbReference type="InterPro" id="IPR037294">
    <property type="entry name" value="ABC_BtuC-like"/>
</dbReference>
<keyword evidence="10" id="KW-1185">Reference proteome</keyword>
<protein>
    <submittedName>
        <fullName evidence="9">Iron ABC transporter permease</fullName>
    </submittedName>
</protein>
<keyword evidence="3" id="KW-0813">Transport</keyword>
<evidence type="ECO:0000256" key="7">
    <source>
        <dbReference type="ARBA" id="ARBA00023136"/>
    </source>
</evidence>
<dbReference type="CDD" id="cd06550">
    <property type="entry name" value="TM_ABC_iron-siderophores_like"/>
    <property type="match status" value="1"/>
</dbReference>
<dbReference type="OrthoDB" id="9811975at2"/>
<comment type="caution">
    <text evidence="9">The sequence shown here is derived from an EMBL/GenBank/DDBJ whole genome shotgun (WGS) entry which is preliminary data.</text>
</comment>
<dbReference type="GO" id="GO:0033214">
    <property type="term" value="P:siderophore-iron import into cell"/>
    <property type="evidence" value="ECO:0007669"/>
    <property type="project" value="TreeGrafter"/>
</dbReference>
<gene>
    <name evidence="9" type="ORF">FPY71_16405</name>
</gene>
<accession>A0A5B0DNZ2</accession>
<evidence type="ECO:0000256" key="6">
    <source>
        <dbReference type="ARBA" id="ARBA00022989"/>
    </source>
</evidence>
<feature type="transmembrane region" description="Helical" evidence="8">
    <location>
        <begin position="222"/>
        <end position="244"/>
    </location>
</feature>
<keyword evidence="5 8" id="KW-0812">Transmembrane</keyword>
<evidence type="ECO:0000313" key="9">
    <source>
        <dbReference type="EMBL" id="KAA0968474.1"/>
    </source>
</evidence>
<feature type="transmembrane region" description="Helical" evidence="8">
    <location>
        <begin position="339"/>
        <end position="358"/>
    </location>
</feature>
<feature type="transmembrane region" description="Helical" evidence="8">
    <location>
        <begin position="149"/>
        <end position="168"/>
    </location>
</feature>
<dbReference type="GO" id="GO:0005886">
    <property type="term" value="C:plasma membrane"/>
    <property type="evidence" value="ECO:0007669"/>
    <property type="project" value="UniProtKB-SubCell"/>
</dbReference>
<dbReference type="PANTHER" id="PTHR30472:SF25">
    <property type="entry name" value="ABC TRANSPORTER PERMEASE PROTEIN MJ0876-RELATED"/>
    <property type="match status" value="1"/>
</dbReference>
<evidence type="ECO:0000313" key="10">
    <source>
        <dbReference type="Proteomes" id="UP000324738"/>
    </source>
</evidence>
<evidence type="ECO:0000256" key="8">
    <source>
        <dbReference type="SAM" id="Phobius"/>
    </source>
</evidence>
<feature type="transmembrane region" description="Helical" evidence="8">
    <location>
        <begin position="86"/>
        <end position="107"/>
    </location>
</feature>
<feature type="transmembrane region" description="Helical" evidence="8">
    <location>
        <begin position="119"/>
        <end position="137"/>
    </location>
</feature>
<name>A0A5B0DNZ2_9HYPH</name>
<keyword evidence="4" id="KW-1003">Cell membrane</keyword>
<keyword evidence="7 8" id="KW-0472">Membrane</keyword>
<dbReference type="Proteomes" id="UP000324738">
    <property type="component" value="Unassembled WGS sequence"/>
</dbReference>
<proteinExistence type="inferred from homology"/>
<comment type="subcellular location">
    <subcellularLocation>
        <location evidence="1">Cell membrane</location>
        <topology evidence="1">Multi-pass membrane protein</topology>
    </subcellularLocation>
</comment>
<dbReference type="Pfam" id="PF01032">
    <property type="entry name" value="FecCD"/>
    <property type="match status" value="1"/>
</dbReference>
<evidence type="ECO:0000256" key="2">
    <source>
        <dbReference type="ARBA" id="ARBA00007935"/>
    </source>
</evidence>